<dbReference type="AlphaFoldDB" id="A0A011P4X0"/>
<accession>A0A011P4X0</accession>
<evidence type="ECO:0000313" key="2">
    <source>
        <dbReference type="Proteomes" id="UP000054123"/>
    </source>
</evidence>
<evidence type="ECO:0000313" key="1">
    <source>
        <dbReference type="EMBL" id="EXI61544.1"/>
    </source>
</evidence>
<reference evidence="1 2" key="1">
    <citation type="journal article" date="2014" name="Genome Announc.">
        <title>Genome Sequence of a Presumptive Mannheimia haemolytica Strain with an A1/A6-Cross-Reactive Serotype from a White-Tailed Deer (Odocoileus virginianus).</title>
        <authorList>
            <person name="Lawrence P.K."/>
            <person name="Bey R.F."/>
            <person name="Wiener B."/>
            <person name="Kittichotirat W."/>
            <person name="Bumgarner R.E."/>
        </authorList>
    </citation>
    <scope>NUCLEOTIDE SEQUENCE [LARGE SCALE GENOMIC DNA]</scope>
    <source>
        <strain evidence="1 2">PKL10</strain>
    </source>
</reference>
<gene>
    <name evidence="1" type="ORF">AK33_09960</name>
</gene>
<proteinExistence type="predicted"/>
<dbReference type="EMBL" id="JANJ01000007">
    <property type="protein sequence ID" value="EXI61544.1"/>
    <property type="molecule type" value="Genomic_DNA"/>
</dbReference>
<sequence length="73" mass="8304">MLICPPNLEQITRMIAQAEVRLEEAKPILHSEGWLYQMSDFREICQKKNGIAQSMSRKGNYPDNGAMESFSGD</sequence>
<dbReference type="Proteomes" id="UP000054123">
    <property type="component" value="Unassembled WGS sequence"/>
</dbReference>
<organism evidence="1 2">
    <name type="scientific">Mannheimia granulomatis</name>
    <dbReference type="NCBI Taxonomy" id="85402"/>
    <lineage>
        <taxon>Bacteria</taxon>
        <taxon>Pseudomonadati</taxon>
        <taxon>Pseudomonadota</taxon>
        <taxon>Gammaproteobacteria</taxon>
        <taxon>Pasteurellales</taxon>
        <taxon>Pasteurellaceae</taxon>
        <taxon>Mannheimia</taxon>
    </lineage>
</organism>
<keyword evidence="2" id="KW-1185">Reference proteome</keyword>
<comment type="caution">
    <text evidence="1">The sequence shown here is derived from an EMBL/GenBank/DDBJ whole genome shotgun (WGS) entry which is preliminary data.</text>
</comment>
<name>A0A011P4X0_9PAST</name>
<protein>
    <submittedName>
        <fullName evidence="1">Integrase</fullName>
    </submittedName>
</protein>